<sequence length="132" mass="14083">MATLPLIRLKDALALLDGPAPVAVQWVKLDRRRKTGGDFGRLKAARIGSGKRQAAGVLRAPRAGEETDADRAAVTADGLVPVPTGEKSDEPTPKNPAHWVNATRNLVDTQTGALVKIHIYLLTHVAGRKVLV</sequence>
<gene>
    <name evidence="2" type="ORF">Q5H93_12415</name>
</gene>
<name>A0ABT9BB95_9BACT</name>
<feature type="region of interest" description="Disordered" evidence="1">
    <location>
        <begin position="56"/>
        <end position="97"/>
    </location>
</feature>
<evidence type="ECO:0000313" key="3">
    <source>
        <dbReference type="Proteomes" id="UP001176429"/>
    </source>
</evidence>
<dbReference type="RefSeq" id="WP_305006850.1">
    <property type="nucleotide sequence ID" value="NZ_JAUQSY010000007.1"/>
</dbReference>
<organism evidence="2 3">
    <name type="scientific">Hymenobacter aranciens</name>
    <dbReference type="NCBI Taxonomy" id="3063996"/>
    <lineage>
        <taxon>Bacteria</taxon>
        <taxon>Pseudomonadati</taxon>
        <taxon>Bacteroidota</taxon>
        <taxon>Cytophagia</taxon>
        <taxon>Cytophagales</taxon>
        <taxon>Hymenobacteraceae</taxon>
        <taxon>Hymenobacter</taxon>
    </lineage>
</organism>
<keyword evidence="3" id="KW-1185">Reference proteome</keyword>
<evidence type="ECO:0000313" key="2">
    <source>
        <dbReference type="EMBL" id="MDO7875539.1"/>
    </source>
</evidence>
<dbReference type="Proteomes" id="UP001176429">
    <property type="component" value="Unassembled WGS sequence"/>
</dbReference>
<reference evidence="2" key="1">
    <citation type="submission" date="2023-07" db="EMBL/GenBank/DDBJ databases">
        <authorList>
            <person name="Kim M.K."/>
        </authorList>
    </citation>
    <scope>NUCLEOTIDE SEQUENCE</scope>
    <source>
        <strain evidence="2">ASUV-10-1</strain>
    </source>
</reference>
<feature type="compositionally biased region" description="Basic and acidic residues" evidence="1">
    <location>
        <begin position="62"/>
        <end position="71"/>
    </location>
</feature>
<dbReference type="EMBL" id="JAUQSY010000007">
    <property type="protein sequence ID" value="MDO7875539.1"/>
    <property type="molecule type" value="Genomic_DNA"/>
</dbReference>
<comment type="caution">
    <text evidence="2">The sequence shown here is derived from an EMBL/GenBank/DDBJ whole genome shotgun (WGS) entry which is preliminary data.</text>
</comment>
<protein>
    <submittedName>
        <fullName evidence="2">Uncharacterized protein</fullName>
    </submittedName>
</protein>
<evidence type="ECO:0000256" key="1">
    <source>
        <dbReference type="SAM" id="MobiDB-lite"/>
    </source>
</evidence>
<proteinExistence type="predicted"/>
<accession>A0ABT9BB95</accession>